<gene>
    <name evidence="1" type="ORF">FOZ60_013080</name>
</gene>
<dbReference type="AlphaFoldDB" id="A0A7J6P8Y9"/>
<dbReference type="Proteomes" id="UP000541610">
    <property type="component" value="Unassembled WGS sequence"/>
</dbReference>
<dbReference type="EMBL" id="JABANP010000058">
    <property type="protein sequence ID" value="KAF4692598.1"/>
    <property type="molecule type" value="Genomic_DNA"/>
</dbReference>
<accession>A0A7J6P8Y9</accession>
<protein>
    <submittedName>
        <fullName evidence="1">Uncharacterized protein</fullName>
    </submittedName>
</protein>
<sequence>MLASRQQFLGALRQTLRPPAVCAQLGAACQIRGGFYEGSNKDHRQISMPVPRNVRPNVVVKGIRKVSAKLDVLKTQTKDPKWHYLRYAVETLNFYARNRAPLSILPKEDPSHLEMRLLNPVLPQGDPSRKKARFWFKPDGFSEKELWQIADEVAEVQPKSSGKRLSVECRGIAKY</sequence>
<dbReference type="PROSITE" id="PS51257">
    <property type="entry name" value="PROKAR_LIPOPROTEIN"/>
    <property type="match status" value="1"/>
</dbReference>
<reference evidence="1 2" key="1">
    <citation type="submission" date="2020-04" db="EMBL/GenBank/DDBJ databases">
        <title>Perkinsus olseni comparative genomics.</title>
        <authorList>
            <person name="Bogema D.R."/>
        </authorList>
    </citation>
    <scope>NUCLEOTIDE SEQUENCE [LARGE SCALE GENOMIC DNA]</scope>
    <source>
        <strain evidence="1">00978-12</strain>
    </source>
</reference>
<name>A0A7J6P8Y9_PEROL</name>
<comment type="caution">
    <text evidence="1">The sequence shown here is derived from an EMBL/GenBank/DDBJ whole genome shotgun (WGS) entry which is preliminary data.</text>
</comment>
<organism evidence="1 2">
    <name type="scientific">Perkinsus olseni</name>
    <name type="common">Perkinsus atlanticus</name>
    <dbReference type="NCBI Taxonomy" id="32597"/>
    <lineage>
        <taxon>Eukaryota</taxon>
        <taxon>Sar</taxon>
        <taxon>Alveolata</taxon>
        <taxon>Perkinsozoa</taxon>
        <taxon>Perkinsea</taxon>
        <taxon>Perkinsida</taxon>
        <taxon>Perkinsidae</taxon>
        <taxon>Perkinsus</taxon>
    </lineage>
</organism>
<evidence type="ECO:0000313" key="2">
    <source>
        <dbReference type="Proteomes" id="UP000541610"/>
    </source>
</evidence>
<dbReference type="OrthoDB" id="438645at2759"/>
<proteinExistence type="predicted"/>
<evidence type="ECO:0000313" key="1">
    <source>
        <dbReference type="EMBL" id="KAF4692598.1"/>
    </source>
</evidence>